<evidence type="ECO:0000259" key="11">
    <source>
        <dbReference type="Pfam" id="PF03639"/>
    </source>
</evidence>
<feature type="chain" id="PRO_5038079726" description="glucan endo-1,3-beta-D-glucosidase" evidence="10">
    <location>
        <begin position="27"/>
        <end position="1028"/>
    </location>
</feature>
<evidence type="ECO:0000256" key="8">
    <source>
        <dbReference type="ARBA" id="ARBA00023326"/>
    </source>
</evidence>
<keyword evidence="10" id="KW-0732">Signal</keyword>
<keyword evidence="6" id="KW-0326">Glycosidase</keyword>
<dbReference type="GO" id="GO:0071555">
    <property type="term" value="P:cell wall organization"/>
    <property type="evidence" value="ECO:0007669"/>
    <property type="project" value="UniProtKB-KW"/>
</dbReference>
<dbReference type="GO" id="GO:0042973">
    <property type="term" value="F:glucan endo-1,3-beta-D-glucosidase activity"/>
    <property type="evidence" value="ECO:0007669"/>
    <property type="project" value="UniProtKB-EC"/>
</dbReference>
<evidence type="ECO:0000259" key="12">
    <source>
        <dbReference type="Pfam" id="PF17652"/>
    </source>
</evidence>
<keyword evidence="5" id="KW-0119">Carbohydrate metabolism</keyword>
<feature type="region of interest" description="Disordered" evidence="9">
    <location>
        <begin position="983"/>
        <end position="1002"/>
    </location>
</feature>
<name>A0A934W8U5_9BURK</name>
<dbReference type="Pfam" id="PF03639">
    <property type="entry name" value="Glyco_hydro_81"/>
    <property type="match status" value="2"/>
</dbReference>
<comment type="similarity">
    <text evidence="2">Belongs to the glycosyl hydrolase 81 family.</text>
</comment>
<dbReference type="RefSeq" id="WP_200595325.1">
    <property type="nucleotide sequence ID" value="NZ_JAEPBG010000010.1"/>
</dbReference>
<accession>A0A934W8U5</accession>
<evidence type="ECO:0000256" key="10">
    <source>
        <dbReference type="SAM" id="SignalP"/>
    </source>
</evidence>
<keyword evidence="4" id="KW-0378">Hydrolase</keyword>
<sequence>MKSTVSILVAGSLIGLLAACSGGGEADNNSASAKATLPPPTPILAGQAEVGGEIFTPSPQLATATGGSGGTINPISSVDPRSILGQQRSVANPWNPGDIAALKLVALPDGVRDRLPTGKWSKGFFYQSPYNLDAFFQFNPQVSANDPRNQGFDINQASIFPFPNKLNLDDRLGMVAVSFPTRRYIAYGADPNADVYNFSNPYRADTLTYELAPNSAQDMRLSYVQPAEGRLSRKIDAFDELTVTTSWSNPAGNKYLRVIAAQGSPYVTVMYAGLRPVVQVGQGSLPRSAKNETGLPIPGKFDYTQQESDNSIVAVAVGEEPLQTFVENDTVRNTPELTGTKFRLLYWLPDRGRTPPGVNDNKSVNQLNSYKELVVYSSSPITLQWDMPSRSYVAREDFNGVIRTAFVDDVQKETWTAPISEISNVQSFRDRRAILDKYANTFPISSEIFLQMEGSATGLVKYRWATRTMDGQTPSDDSLLMMGFDATHIPSLRNATKVAGLTYRSNFGSMSAVAGKTWTQVLTIPDILRNGASAKQFWMGMGDVKSDEERQRLLKSLQDDTKLYTADFLATCNADSYICGKYLHNVSRLLLIADYLQSQGLSTDQQRADLIAYLKRSLNLWLDGVNPAGAPVIPNVNTVDDTFVYDTTNGGLITTLGLLDRMKDYTNREYVDHMFHYGYYIYAAAVLGSHAPEWLEENNHREKVNLLVRDIANPSLEDKHFPIARTFNWFRLQNIADAGPNTNGGNTESSSESINSNYALVAWGALNSERAKTDKDRTTFENFQWLAAIMTAAEIRTAQAFYQLTPGTPYVNSLANLDYPEVPGLAVKTPNGSSSLTIRPSTEPVMNIFRDNNAESNVFFGPMLRNRIGINLLPISPISDFVISRDWAKAHAQTLLAEEAKNSDLFARIIATPPSVNADCYLASADPAKPPPPDVNPGAVCAGQLRIIYSWRQLLVAANALNDANGAYQRYTSIVDRLASDQETYKQNTDQRTHPGSSRNDGVVADVLKDHSTPSTNTNTLWWVMTHR</sequence>
<dbReference type="Proteomes" id="UP000622890">
    <property type="component" value="Unassembled WGS sequence"/>
</dbReference>
<dbReference type="EC" id="3.2.1.39" evidence="3"/>
<dbReference type="PROSITE" id="PS51257">
    <property type="entry name" value="PROKAR_LIPOPROTEIN"/>
    <property type="match status" value="1"/>
</dbReference>
<dbReference type="Gene3D" id="2.70.98.30">
    <property type="entry name" value="Golgi alpha-mannosidase II, domain 4"/>
    <property type="match status" value="1"/>
</dbReference>
<dbReference type="PROSITE" id="PS52008">
    <property type="entry name" value="GH81"/>
    <property type="match status" value="1"/>
</dbReference>
<comment type="catalytic activity">
    <reaction evidence="1">
        <text>Hydrolysis of (1-&gt;3)-beta-D-glucosidic linkages in (1-&gt;3)-beta-D-glucans.</text>
        <dbReference type="EC" id="3.2.1.39"/>
    </reaction>
</comment>
<keyword evidence="8" id="KW-0624">Polysaccharide degradation</keyword>
<evidence type="ECO:0000256" key="7">
    <source>
        <dbReference type="ARBA" id="ARBA00023316"/>
    </source>
</evidence>
<evidence type="ECO:0000256" key="5">
    <source>
        <dbReference type="ARBA" id="ARBA00023277"/>
    </source>
</evidence>
<evidence type="ECO:0000313" key="14">
    <source>
        <dbReference type="Proteomes" id="UP000622890"/>
    </source>
</evidence>
<feature type="domain" description="Glycosyl hydrolase family 81 N-terminal" evidence="11">
    <location>
        <begin position="172"/>
        <end position="282"/>
    </location>
</feature>
<evidence type="ECO:0000256" key="2">
    <source>
        <dbReference type="ARBA" id="ARBA00010730"/>
    </source>
</evidence>
<keyword evidence="14" id="KW-1185">Reference proteome</keyword>
<dbReference type="InterPro" id="IPR040451">
    <property type="entry name" value="GH81_N"/>
</dbReference>
<dbReference type="InterPro" id="IPR005200">
    <property type="entry name" value="Endo-beta-glucanase"/>
</dbReference>
<dbReference type="AlphaFoldDB" id="A0A934W8U5"/>
<dbReference type="GO" id="GO:0000272">
    <property type="term" value="P:polysaccharide catabolic process"/>
    <property type="evidence" value="ECO:0007669"/>
    <property type="project" value="UniProtKB-KW"/>
</dbReference>
<evidence type="ECO:0000256" key="6">
    <source>
        <dbReference type="ARBA" id="ARBA00023295"/>
    </source>
</evidence>
<evidence type="ECO:0000313" key="13">
    <source>
        <dbReference type="EMBL" id="MBK4737218.1"/>
    </source>
</evidence>
<proteinExistence type="inferred from homology"/>
<dbReference type="PANTHER" id="PTHR31983:SF0">
    <property type="entry name" value="GLUCAN ENDO-1,3-BETA-D-GLUCOSIDASE 2"/>
    <property type="match status" value="1"/>
</dbReference>
<evidence type="ECO:0000256" key="3">
    <source>
        <dbReference type="ARBA" id="ARBA00012780"/>
    </source>
</evidence>
<comment type="caution">
    <text evidence="13">The sequence shown here is derived from an EMBL/GenBank/DDBJ whole genome shotgun (WGS) entry which is preliminary data.</text>
</comment>
<protein>
    <recommendedName>
        <fullName evidence="3">glucan endo-1,3-beta-D-glucosidase</fullName>
        <ecNumber evidence="3">3.2.1.39</ecNumber>
    </recommendedName>
</protein>
<feature type="signal peptide" evidence="10">
    <location>
        <begin position="1"/>
        <end position="26"/>
    </location>
</feature>
<dbReference type="EMBL" id="JAEPBG010000010">
    <property type="protein sequence ID" value="MBK4737218.1"/>
    <property type="molecule type" value="Genomic_DNA"/>
</dbReference>
<dbReference type="GO" id="GO:0052861">
    <property type="term" value="F:endo-1,3(4)-beta-glucanase activity"/>
    <property type="evidence" value="ECO:0007669"/>
    <property type="project" value="InterPro"/>
</dbReference>
<evidence type="ECO:0000256" key="4">
    <source>
        <dbReference type="ARBA" id="ARBA00022801"/>
    </source>
</evidence>
<organism evidence="13 14">
    <name type="scientific">Noviherbaspirillum pedocola</name>
    <dbReference type="NCBI Taxonomy" id="2801341"/>
    <lineage>
        <taxon>Bacteria</taxon>
        <taxon>Pseudomonadati</taxon>
        <taxon>Pseudomonadota</taxon>
        <taxon>Betaproteobacteria</taxon>
        <taxon>Burkholderiales</taxon>
        <taxon>Oxalobacteraceae</taxon>
        <taxon>Noviherbaspirillum</taxon>
    </lineage>
</organism>
<keyword evidence="7" id="KW-0961">Cell wall biogenesis/degradation</keyword>
<feature type="compositionally biased region" description="Basic and acidic residues" evidence="9">
    <location>
        <begin position="983"/>
        <end position="993"/>
    </location>
</feature>
<evidence type="ECO:0000256" key="9">
    <source>
        <dbReference type="SAM" id="MobiDB-lite"/>
    </source>
</evidence>
<reference evidence="13" key="1">
    <citation type="submission" date="2021-01" db="EMBL/GenBank/DDBJ databases">
        <title>Genome sequence of strain Noviherbaspirillum sp. DKR-6.</title>
        <authorList>
            <person name="Chaudhary D.K."/>
        </authorList>
    </citation>
    <scope>NUCLEOTIDE SEQUENCE</scope>
    <source>
        <strain evidence="13">DKR-6</strain>
    </source>
</reference>
<dbReference type="PANTHER" id="PTHR31983">
    <property type="entry name" value="ENDO-1,3(4)-BETA-GLUCANASE 1"/>
    <property type="match status" value="1"/>
</dbReference>
<feature type="domain" description="Glycosyl hydrolase family 81 N-terminal" evidence="11">
    <location>
        <begin position="361"/>
        <end position="519"/>
    </location>
</feature>
<dbReference type="Pfam" id="PF17652">
    <property type="entry name" value="Glyco_hydro81C"/>
    <property type="match status" value="1"/>
</dbReference>
<gene>
    <name evidence="13" type="ORF">JJB74_21560</name>
</gene>
<feature type="domain" description="Glycosyl hydrolase family 81 C-terminal" evidence="12">
    <location>
        <begin position="565"/>
        <end position="770"/>
    </location>
</feature>
<dbReference type="InterPro" id="IPR040720">
    <property type="entry name" value="GH81_C"/>
</dbReference>
<evidence type="ECO:0000256" key="1">
    <source>
        <dbReference type="ARBA" id="ARBA00000382"/>
    </source>
</evidence>